<protein>
    <submittedName>
        <fullName evidence="2">Uncharacterized protein</fullName>
    </submittedName>
</protein>
<organism evidence="2">
    <name type="scientific">Lotus japonicus</name>
    <name type="common">Lotus corniculatus var. japonicus</name>
    <dbReference type="NCBI Taxonomy" id="34305"/>
    <lineage>
        <taxon>Eukaryota</taxon>
        <taxon>Viridiplantae</taxon>
        <taxon>Streptophyta</taxon>
        <taxon>Embryophyta</taxon>
        <taxon>Tracheophyta</taxon>
        <taxon>Spermatophyta</taxon>
        <taxon>Magnoliopsida</taxon>
        <taxon>eudicotyledons</taxon>
        <taxon>Gunneridae</taxon>
        <taxon>Pentapetalae</taxon>
        <taxon>rosids</taxon>
        <taxon>fabids</taxon>
        <taxon>Fabales</taxon>
        <taxon>Fabaceae</taxon>
        <taxon>Papilionoideae</taxon>
        <taxon>50 kb inversion clade</taxon>
        <taxon>NPAAA clade</taxon>
        <taxon>Hologalegina</taxon>
        <taxon>robinioid clade</taxon>
        <taxon>Loteae</taxon>
        <taxon>Lotus</taxon>
    </lineage>
</organism>
<proteinExistence type="evidence at transcript level"/>
<name>I3SB25_LOTJA</name>
<evidence type="ECO:0000313" key="2">
    <source>
        <dbReference type="EMBL" id="AFK37467.1"/>
    </source>
</evidence>
<accession>I3SB25</accession>
<dbReference type="AlphaFoldDB" id="I3SB25"/>
<reference evidence="2" key="1">
    <citation type="submission" date="2012-05" db="EMBL/GenBank/DDBJ databases">
        <authorList>
            <person name="Krishnakumar V."/>
            <person name="Cheung F."/>
            <person name="Xiao Y."/>
            <person name="Chan A."/>
            <person name="Moskal W.A."/>
            <person name="Town C.D."/>
        </authorList>
    </citation>
    <scope>NUCLEOTIDE SEQUENCE</scope>
</reference>
<sequence length="90" mass="9868">MTSDMTNTDTDTDTPKNVGASSVSPEHLSFVREVRGYQLDDDDDTDHSSLQEGYISVTPLAALSHAEVDCQTYFKDWLQSVPEIPSSSAL</sequence>
<evidence type="ECO:0000256" key="1">
    <source>
        <dbReference type="SAM" id="MobiDB-lite"/>
    </source>
</evidence>
<feature type="region of interest" description="Disordered" evidence="1">
    <location>
        <begin position="1"/>
        <end position="48"/>
    </location>
</feature>
<dbReference type="EMBL" id="BT137672">
    <property type="protein sequence ID" value="AFK37467.1"/>
    <property type="molecule type" value="mRNA"/>
</dbReference>